<dbReference type="STRING" id="1703345.A3860_00375"/>
<gene>
    <name evidence="1" type="ORF">A3860_00375</name>
</gene>
<accession>A0A1V9G881</accession>
<proteinExistence type="predicted"/>
<dbReference type="EMBL" id="LVYD01000001">
    <property type="protein sequence ID" value="OQP66859.1"/>
    <property type="molecule type" value="Genomic_DNA"/>
</dbReference>
<comment type="caution">
    <text evidence="1">The sequence shown here is derived from an EMBL/GenBank/DDBJ whole genome shotgun (WGS) entry which is preliminary data.</text>
</comment>
<organism evidence="1 2">
    <name type="scientific">Niastella vici</name>
    <dbReference type="NCBI Taxonomy" id="1703345"/>
    <lineage>
        <taxon>Bacteria</taxon>
        <taxon>Pseudomonadati</taxon>
        <taxon>Bacteroidota</taxon>
        <taxon>Chitinophagia</taxon>
        <taxon>Chitinophagales</taxon>
        <taxon>Chitinophagaceae</taxon>
        <taxon>Niastella</taxon>
    </lineage>
</organism>
<dbReference type="Proteomes" id="UP000192796">
    <property type="component" value="Unassembled WGS sequence"/>
</dbReference>
<name>A0A1V9G881_9BACT</name>
<evidence type="ECO:0000313" key="1">
    <source>
        <dbReference type="EMBL" id="OQP66859.1"/>
    </source>
</evidence>
<protein>
    <submittedName>
        <fullName evidence="1">Uncharacterized protein</fullName>
    </submittedName>
</protein>
<sequence length="74" mass="8589">MSFNTNPATLAGLFFYVSVGIYRQNLQFFVVCIDNVNNLPYVHLNLKSPVFYESPYTSYLTSPCFYFPVLLLFE</sequence>
<keyword evidence="2" id="KW-1185">Reference proteome</keyword>
<evidence type="ECO:0000313" key="2">
    <source>
        <dbReference type="Proteomes" id="UP000192796"/>
    </source>
</evidence>
<reference evidence="1 2" key="1">
    <citation type="submission" date="2016-03" db="EMBL/GenBank/DDBJ databases">
        <title>Niastella vici sp. nov., isolated from farmland soil.</title>
        <authorList>
            <person name="Chen L."/>
            <person name="Wang D."/>
            <person name="Yang S."/>
            <person name="Wang G."/>
        </authorList>
    </citation>
    <scope>NUCLEOTIDE SEQUENCE [LARGE SCALE GENOMIC DNA]</scope>
    <source>
        <strain evidence="1 2">DJ57</strain>
    </source>
</reference>
<dbReference type="AlphaFoldDB" id="A0A1V9G881"/>